<dbReference type="PANTHER" id="PTHR44688">
    <property type="entry name" value="DNA-BINDING TRANSCRIPTIONAL ACTIVATOR DEVR_DOSR"/>
    <property type="match status" value="1"/>
</dbReference>
<gene>
    <name evidence="5" type="ORF">ACFYKX_13475</name>
</gene>
<feature type="domain" description="HTH luxR-type" evidence="4">
    <location>
        <begin position="606"/>
        <end position="671"/>
    </location>
</feature>
<evidence type="ECO:0000256" key="1">
    <source>
        <dbReference type="ARBA" id="ARBA00023015"/>
    </source>
</evidence>
<dbReference type="InterPro" id="IPR036388">
    <property type="entry name" value="WH-like_DNA-bd_sf"/>
</dbReference>
<evidence type="ECO:0000313" key="5">
    <source>
        <dbReference type="EMBL" id="MFE8701609.1"/>
    </source>
</evidence>
<keyword evidence="2" id="KW-0238">DNA-binding</keyword>
<evidence type="ECO:0000313" key="6">
    <source>
        <dbReference type="Proteomes" id="UP001601059"/>
    </source>
</evidence>
<evidence type="ECO:0000259" key="4">
    <source>
        <dbReference type="PROSITE" id="PS50043"/>
    </source>
</evidence>
<name>A0ABW6KBL2_9BACI</name>
<dbReference type="RefSeq" id="WP_389361579.1">
    <property type="nucleotide sequence ID" value="NZ_JBIACK010000006.1"/>
</dbReference>
<evidence type="ECO:0000256" key="2">
    <source>
        <dbReference type="ARBA" id="ARBA00023125"/>
    </source>
</evidence>
<dbReference type="SUPFAM" id="SSF46894">
    <property type="entry name" value="C-terminal effector domain of the bipartite response regulators"/>
    <property type="match status" value="1"/>
</dbReference>
<dbReference type="PROSITE" id="PS00622">
    <property type="entry name" value="HTH_LUXR_1"/>
    <property type="match status" value="1"/>
</dbReference>
<comment type="caution">
    <text evidence="5">The sequence shown here is derived from an EMBL/GenBank/DDBJ whole genome shotgun (WGS) entry which is preliminary data.</text>
</comment>
<dbReference type="Pfam" id="PF00196">
    <property type="entry name" value="GerE"/>
    <property type="match status" value="1"/>
</dbReference>
<keyword evidence="6" id="KW-1185">Reference proteome</keyword>
<organism evidence="5 6">
    <name type="scientific">Cytobacillus spartinae</name>
    <dbReference type="NCBI Taxonomy" id="3299023"/>
    <lineage>
        <taxon>Bacteria</taxon>
        <taxon>Bacillati</taxon>
        <taxon>Bacillota</taxon>
        <taxon>Bacilli</taxon>
        <taxon>Bacillales</taxon>
        <taxon>Bacillaceae</taxon>
        <taxon>Cytobacillus</taxon>
    </lineage>
</organism>
<dbReference type="CDD" id="cd06170">
    <property type="entry name" value="LuxR_C_like"/>
    <property type="match status" value="1"/>
</dbReference>
<dbReference type="Proteomes" id="UP001601059">
    <property type="component" value="Unassembled WGS sequence"/>
</dbReference>
<dbReference type="PANTHER" id="PTHR44688:SF16">
    <property type="entry name" value="DNA-BINDING TRANSCRIPTIONAL ACTIVATOR DEVR_DOSR"/>
    <property type="match status" value="1"/>
</dbReference>
<dbReference type="SMART" id="SM00421">
    <property type="entry name" value="HTH_LUXR"/>
    <property type="match status" value="1"/>
</dbReference>
<accession>A0ABW6KBL2</accession>
<dbReference type="EMBL" id="JBIACK010000006">
    <property type="protein sequence ID" value="MFE8701609.1"/>
    <property type="molecule type" value="Genomic_DNA"/>
</dbReference>
<protein>
    <submittedName>
        <fullName evidence="5">Response regulator transcription factor</fullName>
    </submittedName>
</protein>
<dbReference type="PRINTS" id="PR00038">
    <property type="entry name" value="HTHLUXR"/>
</dbReference>
<dbReference type="InterPro" id="IPR000792">
    <property type="entry name" value="Tscrpt_reg_LuxR_C"/>
</dbReference>
<reference evidence="5 6" key="1">
    <citation type="submission" date="2024-08" db="EMBL/GenBank/DDBJ databases">
        <title>Two novel Cytobacillus novel species.</title>
        <authorList>
            <person name="Liu G."/>
        </authorList>
    </citation>
    <scope>NUCLEOTIDE SEQUENCE [LARGE SCALE GENOMIC DNA]</scope>
    <source>
        <strain evidence="5 6">FJAT-54145</strain>
    </source>
</reference>
<dbReference type="PROSITE" id="PS50043">
    <property type="entry name" value="HTH_LUXR_2"/>
    <property type="match status" value="1"/>
</dbReference>
<dbReference type="InterPro" id="IPR016032">
    <property type="entry name" value="Sig_transdc_resp-reg_C-effctor"/>
</dbReference>
<dbReference type="Gene3D" id="1.10.10.10">
    <property type="entry name" value="Winged helix-like DNA-binding domain superfamily/Winged helix DNA-binding domain"/>
    <property type="match status" value="1"/>
</dbReference>
<sequence>MINNVHIIEELLGTYSSYLQVPLWIVDLSGEIVIKANKDGLDCSNLHLENSVFLDDIKRMVENIKRPVLIMSSEEQAPLKYVLSPLFYGENRPCFLLAGPFVESNLTEKEEILLEGVHSITQEDKHKLIQSIEKVVETLKVLYRDTHSKQLQKEKLNLIKEFTYNKECKEILPSFFKNVLTIYNLDFIGFASKNTVDTFCVDLVVGEKGHSLNGVTFYIGEGLLGQSAAAEKEMIWNGIGQSNRAEIFKKAGLQPNHLFSYPIKNHDIVEGLVFGGKLKGTPFHEELHIIMKCFVQFLSDRKSIREAIGTSEVIKEYYQSLVDVMDVFIHSNNPKNLLYKVLEVCRSLNKNRFVCATLIGGELFLRGTTNDKLKHYHKQLTAYIGQSVEQFMPHTKNSQNLIHVPIVKNQSVNGILTMEVEAPSCNVEGFLDLLGKILSMKYCTVVDGEGQSDRVDALELLHASIKEWNTKEYQLVQKALTMAETFSQLEEFNLNDLKRAIKVVPYRLSFIKEKISAGPEISILEDYHRLLENQGSNHFYRIESQILGLIYRKVCNKEDLDIEGINESLKEKFEAFIQSMELNEKVEMDKVEISLEDIEKVRDVSSVIIELPLTSREQEVLHLVLEGLNNQEVASALTISIHTVKNHITNIFRKLNVSDRVQAMAKIYRIKYGME</sequence>
<proteinExistence type="predicted"/>
<keyword evidence="3" id="KW-0804">Transcription</keyword>
<evidence type="ECO:0000256" key="3">
    <source>
        <dbReference type="ARBA" id="ARBA00023163"/>
    </source>
</evidence>
<keyword evidence="1" id="KW-0805">Transcription regulation</keyword>